<keyword evidence="4" id="KW-0159">Chromosome partition</keyword>
<evidence type="ECO:0000256" key="3">
    <source>
        <dbReference type="ARBA" id="ARBA00022776"/>
    </source>
</evidence>
<keyword evidence="3" id="KW-0498">Mitosis</keyword>
<dbReference type="CDD" id="cd21793">
    <property type="entry name" value="Rad21_Rec8_M_AtSYN1-like"/>
    <property type="match status" value="1"/>
</dbReference>
<evidence type="ECO:0000259" key="8">
    <source>
        <dbReference type="Pfam" id="PF04824"/>
    </source>
</evidence>
<dbReference type="InterPro" id="IPR006909">
    <property type="entry name" value="Rad21/Rec8_C_eu"/>
</dbReference>
<organism evidence="10 11">
    <name type="scientific">Miscanthus lutarioriparius</name>
    <dbReference type="NCBI Taxonomy" id="422564"/>
    <lineage>
        <taxon>Eukaryota</taxon>
        <taxon>Viridiplantae</taxon>
        <taxon>Streptophyta</taxon>
        <taxon>Embryophyta</taxon>
        <taxon>Tracheophyta</taxon>
        <taxon>Spermatophyta</taxon>
        <taxon>Magnoliopsida</taxon>
        <taxon>Liliopsida</taxon>
        <taxon>Poales</taxon>
        <taxon>Poaceae</taxon>
        <taxon>PACMAD clade</taxon>
        <taxon>Panicoideae</taxon>
        <taxon>Andropogonodae</taxon>
        <taxon>Andropogoneae</taxon>
        <taxon>Saccharinae</taxon>
        <taxon>Miscanthus</taxon>
    </lineage>
</organism>
<reference evidence="10" key="1">
    <citation type="submission" date="2020-10" db="EMBL/GenBank/DDBJ databases">
        <authorList>
            <person name="Han B."/>
            <person name="Lu T."/>
            <person name="Zhao Q."/>
            <person name="Huang X."/>
            <person name="Zhao Y."/>
        </authorList>
    </citation>
    <scope>NUCLEOTIDE SEQUENCE</scope>
</reference>
<feature type="domain" description="Rad21/Rec8-like protein N-terminal" evidence="9">
    <location>
        <begin position="1"/>
        <end position="98"/>
    </location>
</feature>
<evidence type="ECO:0000259" key="9">
    <source>
        <dbReference type="Pfam" id="PF04825"/>
    </source>
</evidence>
<sequence>MFYSHTILDRKSPLGTVLIAAHLERKIKKPQIDGIDITSSAESIMFPEVPHALRLSGHLLLGLVRIYSWKVNYLFQDCNRMVTTIKTTFASVEVDFPVEVDRAPFDCITWPSTLNLDDLNLDDIVSQINTSDNHQKTLDQITLSEGEYVMIDLDEAPATGLFPYMGTEPFESGTFPQFDDGLGANNTLSNEIPLDPHPGNMLENQNPSDGAQDPPEIMREAPQEGPEHFIDTVFGNDDPMVLSQDSSPFVQNKLITPPAMDGTSAQQLAGRHVPLRCPITYDLIDDIKPLHSDNQLPELRLEPSPPPPQGQDKKRKREMVFDNEIMLSNEYMKAQSKGVGLNKLACKRRKLPQTALDMWKFSRTSRNDTNLLLEPLLQGMCTDLHVTYERNFPCVSDPDAEFASCEPMMIGYGGSQDAPAKIQLTPTSHGNEDTLPEDDLTLKSPRNSDAQLEPQHTPKSPGGVGAARAEDMIPEFPRFSTVDMPFPIREDDSPFKTVHQTPQSGFGGTGVPEIPSSVGTYSLPGQSTPDSDRMVSLFPISDDYDDQPDIPGLISTPGGISSAGTGATGLGSMSARTRAVALFFRDHVPSTPPEEQPGKFSLSRILEGKVRKQASRMFLETMVLKSCGYIDVQQGEPYGDIEISISPSLAAAKH</sequence>
<keyword evidence="3" id="KW-0132">Cell division</keyword>
<dbReference type="GO" id="GO:0007062">
    <property type="term" value="P:sister chromatid cohesion"/>
    <property type="evidence" value="ECO:0007669"/>
    <property type="project" value="InterPro"/>
</dbReference>
<gene>
    <name evidence="10" type="ORF">NCGR_LOCUS31434</name>
</gene>
<evidence type="ECO:0000256" key="7">
    <source>
        <dbReference type="SAM" id="MobiDB-lite"/>
    </source>
</evidence>
<accession>A0A811PII6</accession>
<feature type="region of interest" description="Disordered" evidence="7">
    <location>
        <begin position="196"/>
        <end position="220"/>
    </location>
</feature>
<dbReference type="Gene3D" id="1.10.10.580">
    <property type="entry name" value="Structural maintenance of chromosome 1. Chain E"/>
    <property type="match status" value="1"/>
</dbReference>
<keyword evidence="11" id="KW-1185">Reference proteome</keyword>
<dbReference type="OrthoDB" id="10071381at2759"/>
<proteinExistence type="inferred from homology"/>
<protein>
    <submittedName>
        <fullName evidence="10">Uncharacterized protein</fullName>
    </submittedName>
</protein>
<dbReference type="GO" id="GO:0005634">
    <property type="term" value="C:nucleus"/>
    <property type="evidence" value="ECO:0007669"/>
    <property type="project" value="UniProtKB-SubCell"/>
</dbReference>
<feature type="region of interest" description="Disordered" evidence="7">
    <location>
        <begin position="296"/>
        <end position="317"/>
    </location>
</feature>
<evidence type="ECO:0000256" key="1">
    <source>
        <dbReference type="ARBA" id="ARBA00004123"/>
    </source>
</evidence>
<dbReference type="FunFam" id="1.10.10.580:FF:000002">
    <property type="entry name" value="Sister chromatid cohesion 1 protein 4"/>
    <property type="match status" value="1"/>
</dbReference>
<dbReference type="GO" id="GO:0007059">
    <property type="term" value="P:chromosome segregation"/>
    <property type="evidence" value="ECO:0007669"/>
    <property type="project" value="UniProtKB-KW"/>
</dbReference>
<feature type="region of interest" description="Disordered" evidence="7">
    <location>
        <begin position="416"/>
        <end position="467"/>
    </location>
</feature>
<dbReference type="InterPro" id="IPR039781">
    <property type="entry name" value="Rad21/Rec8-like"/>
</dbReference>
<evidence type="ECO:0000256" key="5">
    <source>
        <dbReference type="ARBA" id="ARBA00023242"/>
    </source>
</evidence>
<dbReference type="PANTHER" id="PTHR12585">
    <property type="entry name" value="SCC1 / RAD21 FAMILY MEMBER"/>
    <property type="match status" value="1"/>
</dbReference>
<keyword evidence="3" id="KW-0131">Cell cycle</keyword>
<evidence type="ECO:0000313" key="10">
    <source>
        <dbReference type="EMBL" id="CAD6247219.1"/>
    </source>
</evidence>
<dbReference type="GO" id="GO:1990414">
    <property type="term" value="P:replication-born double-strand break repair via sister chromatid exchange"/>
    <property type="evidence" value="ECO:0007669"/>
    <property type="project" value="TreeGrafter"/>
</dbReference>
<dbReference type="InterPro" id="IPR023093">
    <property type="entry name" value="ScpA-like_C"/>
</dbReference>
<comment type="subcellular location">
    <subcellularLocation>
        <location evidence="1">Nucleus</location>
    </subcellularLocation>
</comment>
<dbReference type="Pfam" id="PF04825">
    <property type="entry name" value="Rad21_Rec8_N"/>
    <property type="match status" value="1"/>
</dbReference>
<dbReference type="GO" id="GO:0003682">
    <property type="term" value="F:chromatin binding"/>
    <property type="evidence" value="ECO:0007669"/>
    <property type="project" value="TreeGrafter"/>
</dbReference>
<comment type="subunit">
    <text evidence="6">Component of the cohesin complex.</text>
</comment>
<dbReference type="Proteomes" id="UP000604825">
    <property type="component" value="Unassembled WGS sequence"/>
</dbReference>
<dbReference type="Pfam" id="PF04824">
    <property type="entry name" value="Rad21_Rec8"/>
    <property type="match status" value="1"/>
</dbReference>
<dbReference type="AlphaFoldDB" id="A0A811PII6"/>
<dbReference type="InterPro" id="IPR006910">
    <property type="entry name" value="Rad21_Rec8_N"/>
</dbReference>
<evidence type="ECO:0000256" key="2">
    <source>
        <dbReference type="ARBA" id="ARBA00009870"/>
    </source>
</evidence>
<dbReference type="InterPro" id="IPR036390">
    <property type="entry name" value="WH_DNA-bd_sf"/>
</dbReference>
<evidence type="ECO:0000313" key="11">
    <source>
        <dbReference type="Proteomes" id="UP000604825"/>
    </source>
</evidence>
<dbReference type="SUPFAM" id="SSF46785">
    <property type="entry name" value="Winged helix' DNA-binding domain"/>
    <property type="match status" value="1"/>
</dbReference>
<keyword evidence="5" id="KW-0539">Nucleus</keyword>
<evidence type="ECO:0000256" key="6">
    <source>
        <dbReference type="ARBA" id="ARBA00064543"/>
    </source>
</evidence>
<dbReference type="GO" id="GO:0008278">
    <property type="term" value="C:cohesin complex"/>
    <property type="evidence" value="ECO:0007669"/>
    <property type="project" value="InterPro"/>
</dbReference>
<dbReference type="PANTHER" id="PTHR12585:SF55">
    <property type="entry name" value="SISTER CHROMATID COHESION 1 PROTEIN 3"/>
    <property type="match status" value="1"/>
</dbReference>
<evidence type="ECO:0000256" key="4">
    <source>
        <dbReference type="ARBA" id="ARBA00022829"/>
    </source>
</evidence>
<dbReference type="EMBL" id="CAJGYO010000007">
    <property type="protein sequence ID" value="CAD6247219.1"/>
    <property type="molecule type" value="Genomic_DNA"/>
</dbReference>
<comment type="caution">
    <text evidence="10">The sequence shown here is derived from an EMBL/GenBank/DDBJ whole genome shotgun (WGS) entry which is preliminary data.</text>
</comment>
<name>A0A811PII6_9POAL</name>
<comment type="similarity">
    <text evidence="2">Belongs to the rad21 family.</text>
</comment>
<feature type="domain" description="Rad21/Rec8-like protein C-terminal eukaryotic" evidence="8">
    <location>
        <begin position="596"/>
        <end position="648"/>
    </location>
</feature>